<keyword evidence="4" id="KW-0201">Cytochrome c-type biogenesis</keyword>
<dbReference type="InterPro" id="IPR005895">
    <property type="entry name" value="ABC_transptr_haem_export_CcmA"/>
</dbReference>
<keyword evidence="9" id="KW-0378">Hydrolase</keyword>
<name>A0A4Q0M8X2_9HYPH</name>
<dbReference type="PANTHER" id="PTHR43499:SF1">
    <property type="entry name" value="ABC TRANSPORTER I FAMILY MEMBER 1"/>
    <property type="match status" value="1"/>
</dbReference>
<comment type="caution">
    <text evidence="9">The sequence shown here is derived from an EMBL/GenBank/DDBJ whole genome shotgun (WGS) entry which is preliminary data.</text>
</comment>
<dbReference type="Gene3D" id="3.40.50.300">
    <property type="entry name" value="P-loop containing nucleotide triphosphate hydrolases"/>
    <property type="match status" value="1"/>
</dbReference>
<dbReference type="Proteomes" id="UP000289708">
    <property type="component" value="Unassembled WGS sequence"/>
</dbReference>
<dbReference type="GO" id="GO:0017004">
    <property type="term" value="P:cytochrome complex assembly"/>
    <property type="evidence" value="ECO:0007669"/>
    <property type="project" value="UniProtKB-KW"/>
</dbReference>
<organism evidence="9 10">
    <name type="scientific">Hansschlegelia zhihuaiae</name>
    <dbReference type="NCBI Taxonomy" id="405005"/>
    <lineage>
        <taxon>Bacteria</taxon>
        <taxon>Pseudomonadati</taxon>
        <taxon>Pseudomonadota</taxon>
        <taxon>Alphaproteobacteria</taxon>
        <taxon>Hyphomicrobiales</taxon>
        <taxon>Methylopilaceae</taxon>
        <taxon>Hansschlegelia</taxon>
    </lineage>
</organism>
<keyword evidence="10" id="KW-1185">Reference proteome</keyword>
<dbReference type="InterPro" id="IPR017871">
    <property type="entry name" value="ABC_transporter-like_CS"/>
</dbReference>
<evidence type="ECO:0000256" key="4">
    <source>
        <dbReference type="ARBA" id="ARBA00022748"/>
    </source>
</evidence>
<reference evidence="9 10" key="1">
    <citation type="submission" date="2018-12" db="EMBL/GenBank/DDBJ databases">
        <title>bacterium Hansschlegelia zhihuaiae S113.</title>
        <authorList>
            <person name="He J."/>
        </authorList>
    </citation>
    <scope>NUCLEOTIDE SEQUENCE [LARGE SCALE GENOMIC DNA]</scope>
    <source>
        <strain evidence="9 10">S 113</strain>
    </source>
</reference>
<dbReference type="EC" id="3.6.3.41" evidence="9"/>
<gene>
    <name evidence="9" type="primary">ccmA</name>
    <name evidence="9" type="ORF">EK403_18605</name>
</gene>
<evidence type="ECO:0000256" key="1">
    <source>
        <dbReference type="ARBA" id="ARBA00005417"/>
    </source>
</evidence>
<evidence type="ECO:0000256" key="5">
    <source>
        <dbReference type="ARBA" id="ARBA00022840"/>
    </source>
</evidence>
<evidence type="ECO:0000313" key="9">
    <source>
        <dbReference type="EMBL" id="RXF69607.1"/>
    </source>
</evidence>
<keyword evidence="2" id="KW-0813">Transport</keyword>
<keyword evidence="6" id="KW-1278">Translocase</keyword>
<keyword evidence="5 9" id="KW-0067">ATP-binding</keyword>
<feature type="domain" description="ABC transporter" evidence="8">
    <location>
        <begin position="3"/>
        <end position="209"/>
    </location>
</feature>
<evidence type="ECO:0000259" key="8">
    <source>
        <dbReference type="PROSITE" id="PS50893"/>
    </source>
</evidence>
<dbReference type="RefSeq" id="WP_128778960.1">
    <property type="nucleotide sequence ID" value="NZ_RYFI01000021.1"/>
</dbReference>
<evidence type="ECO:0000256" key="7">
    <source>
        <dbReference type="ARBA" id="ARBA00023136"/>
    </source>
</evidence>
<dbReference type="SMART" id="SM00382">
    <property type="entry name" value="AAA"/>
    <property type="match status" value="1"/>
</dbReference>
<dbReference type="GO" id="GO:0005524">
    <property type="term" value="F:ATP binding"/>
    <property type="evidence" value="ECO:0007669"/>
    <property type="project" value="UniProtKB-KW"/>
</dbReference>
<dbReference type="InterPro" id="IPR003593">
    <property type="entry name" value="AAA+_ATPase"/>
</dbReference>
<dbReference type="GO" id="GO:0016887">
    <property type="term" value="F:ATP hydrolysis activity"/>
    <property type="evidence" value="ECO:0007669"/>
    <property type="project" value="InterPro"/>
</dbReference>
<dbReference type="EMBL" id="RYFI01000021">
    <property type="protein sequence ID" value="RXF69607.1"/>
    <property type="molecule type" value="Genomic_DNA"/>
</dbReference>
<accession>A0A4Q0M8X2</accession>
<keyword evidence="7" id="KW-0472">Membrane</keyword>
<dbReference type="PROSITE" id="PS00211">
    <property type="entry name" value="ABC_TRANSPORTER_1"/>
    <property type="match status" value="1"/>
</dbReference>
<evidence type="ECO:0000256" key="6">
    <source>
        <dbReference type="ARBA" id="ARBA00022967"/>
    </source>
</evidence>
<comment type="similarity">
    <text evidence="1">Belongs to the ABC transporter superfamily.</text>
</comment>
<sequence length="210" mass="21793">MKLVAEDLTVSRGGRLVLVGVGFAVAAGGALAVVGPNGAGKSTLLRTLAGLITPDSGSVRIEGDDDEPRERMHLLGHLDAVKAGLTVERNLRFARDALGGEGVLQAALDHVGLGALAELPGAVLSAGQRRRLALARLICAPRPVWLLDEPTAALDAAGQRLLERLVAEHRAKGGLVVAATHMELGFEDAETLDLGKSAARSRNSALMSRP</sequence>
<proteinExistence type="inferred from homology"/>
<protein>
    <submittedName>
        <fullName evidence="9">Heme ABC exporter ATP-binding protein CcmA</fullName>
        <ecNumber evidence="9">3.6.3.41</ecNumber>
    </submittedName>
</protein>
<dbReference type="OrthoDB" id="9800654at2"/>
<evidence type="ECO:0000256" key="2">
    <source>
        <dbReference type="ARBA" id="ARBA00022448"/>
    </source>
</evidence>
<keyword evidence="3" id="KW-0547">Nucleotide-binding</keyword>
<dbReference type="SUPFAM" id="SSF52540">
    <property type="entry name" value="P-loop containing nucleoside triphosphate hydrolases"/>
    <property type="match status" value="1"/>
</dbReference>
<dbReference type="AlphaFoldDB" id="A0A4Q0M8X2"/>
<dbReference type="GO" id="GO:0022857">
    <property type="term" value="F:transmembrane transporter activity"/>
    <property type="evidence" value="ECO:0007669"/>
    <property type="project" value="InterPro"/>
</dbReference>
<dbReference type="Pfam" id="PF00005">
    <property type="entry name" value="ABC_tran"/>
    <property type="match status" value="1"/>
</dbReference>
<evidence type="ECO:0000256" key="3">
    <source>
        <dbReference type="ARBA" id="ARBA00022741"/>
    </source>
</evidence>
<dbReference type="InterPro" id="IPR003439">
    <property type="entry name" value="ABC_transporter-like_ATP-bd"/>
</dbReference>
<dbReference type="InterPro" id="IPR027417">
    <property type="entry name" value="P-loop_NTPase"/>
</dbReference>
<dbReference type="NCBIfam" id="TIGR01189">
    <property type="entry name" value="ccmA"/>
    <property type="match status" value="1"/>
</dbReference>
<dbReference type="PROSITE" id="PS50893">
    <property type="entry name" value="ABC_TRANSPORTER_2"/>
    <property type="match status" value="1"/>
</dbReference>
<dbReference type="PANTHER" id="PTHR43499">
    <property type="entry name" value="ABC TRANSPORTER I FAMILY MEMBER 1"/>
    <property type="match status" value="1"/>
</dbReference>
<evidence type="ECO:0000313" key="10">
    <source>
        <dbReference type="Proteomes" id="UP000289708"/>
    </source>
</evidence>